<evidence type="ECO:0000313" key="12">
    <source>
        <dbReference type="Proteomes" id="UP000789375"/>
    </source>
</evidence>
<dbReference type="SUPFAM" id="SSF53927">
    <property type="entry name" value="Cytidine deaminase-like"/>
    <property type="match status" value="1"/>
</dbReference>
<dbReference type="GO" id="GO:0009165">
    <property type="term" value="P:nucleotide biosynthetic process"/>
    <property type="evidence" value="ECO:0007669"/>
    <property type="project" value="UniProtKB-KW"/>
</dbReference>
<comment type="similarity">
    <text evidence="2">Belongs to the cytidine and deoxycytidylate deaminase family.</text>
</comment>
<dbReference type="PROSITE" id="PS00903">
    <property type="entry name" value="CYT_DCMP_DEAMINASES_1"/>
    <property type="match status" value="1"/>
</dbReference>
<evidence type="ECO:0000256" key="7">
    <source>
        <dbReference type="ARBA" id="ARBA00038938"/>
    </source>
</evidence>
<dbReference type="EC" id="3.5.4.12" evidence="7"/>
<evidence type="ECO:0000256" key="5">
    <source>
        <dbReference type="ARBA" id="ARBA00022801"/>
    </source>
</evidence>
<gene>
    <name evidence="11" type="ORF">FMOSSE_LOCUS648</name>
</gene>
<dbReference type="InterPro" id="IPR002125">
    <property type="entry name" value="CMP_dCMP_dom"/>
</dbReference>
<accession>A0A9N8YPV1</accession>
<dbReference type="SUPFAM" id="SSF52540">
    <property type="entry name" value="P-loop containing nucleoside triphosphate hydrolases"/>
    <property type="match status" value="1"/>
</dbReference>
<dbReference type="FunFam" id="3.40.140.10:FF:000035">
    <property type="entry name" value="dCMP deaminase"/>
    <property type="match status" value="1"/>
</dbReference>
<dbReference type="Gene3D" id="3.40.50.300">
    <property type="entry name" value="P-loop containing nucleotide triphosphate hydrolases"/>
    <property type="match status" value="1"/>
</dbReference>
<evidence type="ECO:0000256" key="9">
    <source>
        <dbReference type="ARBA" id="ARBA00071582"/>
    </source>
</evidence>
<feature type="domain" description="CMP/dCMP-type deaminase" evidence="10">
    <location>
        <begin position="201"/>
        <end position="339"/>
    </location>
</feature>
<dbReference type="PANTHER" id="PTHR11086:SF18">
    <property type="entry name" value="DEOXYCYTIDYLATE DEAMINASE"/>
    <property type="match status" value="1"/>
</dbReference>
<dbReference type="Pfam" id="PF00383">
    <property type="entry name" value="dCMP_cyt_deam_1"/>
    <property type="match status" value="1"/>
</dbReference>
<dbReference type="GO" id="GO:0008270">
    <property type="term" value="F:zinc ion binding"/>
    <property type="evidence" value="ECO:0007669"/>
    <property type="project" value="InterPro"/>
</dbReference>
<evidence type="ECO:0000259" key="10">
    <source>
        <dbReference type="PROSITE" id="PS51747"/>
    </source>
</evidence>
<dbReference type="InterPro" id="IPR035105">
    <property type="entry name" value="Deoxycytidylate_deaminase_dom"/>
</dbReference>
<keyword evidence="6" id="KW-0862">Zinc</keyword>
<keyword evidence="12" id="KW-1185">Reference proteome</keyword>
<evidence type="ECO:0000256" key="1">
    <source>
        <dbReference type="ARBA" id="ARBA00001947"/>
    </source>
</evidence>
<keyword evidence="3" id="KW-0479">Metal-binding</keyword>
<dbReference type="InterPro" id="IPR016192">
    <property type="entry name" value="APOBEC/CMP_deaminase_Zn-bd"/>
</dbReference>
<dbReference type="CDD" id="cd01286">
    <property type="entry name" value="deoxycytidylate_deaminase"/>
    <property type="match status" value="1"/>
</dbReference>
<sequence length="362" mass="40834">MFIGITGPICSGKHSIAKWLITTHGFTLLSLKNTEHYGLTAIQFNTPKDLLFYVTKNWIDNFVTCDIDNHKVLELYRKRPFFLLLTVDSPITIRYQRCLFRCQEFRLPEPTLDEFVIASDQQLFNSVAPNNEFTLPITQQEQQRETSMTSDEEEDYNTTTSIFEIMSLADIFIANSYLSLPPLYSYLISINVTDSDRLRPTWDTYFMHLSDLAASRSNCMKRKVGCILVKNHRVIATGYNGTAKGLKNCNEGGCERCNDGVPCGKGLDSCLCLHAEENALLEAGKERVGIGCILYCNTCPCLGCSVKLIQVGVVEVVYNRSYGMDEKTAKILKEAGVKLRQHSSPSKISLLEKNDIEPMEQV</sequence>
<organism evidence="11 12">
    <name type="scientific">Funneliformis mosseae</name>
    <name type="common">Endomycorrhizal fungus</name>
    <name type="synonym">Glomus mosseae</name>
    <dbReference type="NCBI Taxonomy" id="27381"/>
    <lineage>
        <taxon>Eukaryota</taxon>
        <taxon>Fungi</taxon>
        <taxon>Fungi incertae sedis</taxon>
        <taxon>Mucoromycota</taxon>
        <taxon>Glomeromycotina</taxon>
        <taxon>Glomeromycetes</taxon>
        <taxon>Glomerales</taxon>
        <taxon>Glomeraceae</taxon>
        <taxon>Funneliformis</taxon>
    </lineage>
</organism>
<evidence type="ECO:0000256" key="8">
    <source>
        <dbReference type="ARBA" id="ARBA00041763"/>
    </source>
</evidence>
<dbReference type="PROSITE" id="PS51747">
    <property type="entry name" value="CYT_DCMP_DEAMINASES_2"/>
    <property type="match status" value="1"/>
</dbReference>
<protein>
    <recommendedName>
        <fullName evidence="9">Deoxycytidylate deaminase</fullName>
        <ecNumber evidence="7">3.5.4.12</ecNumber>
    </recommendedName>
    <alternativeName>
        <fullName evidence="8">dCMP deaminase</fullName>
    </alternativeName>
</protein>
<dbReference type="GO" id="GO:0004132">
    <property type="term" value="F:dCMP deaminase activity"/>
    <property type="evidence" value="ECO:0007669"/>
    <property type="project" value="UniProtKB-EC"/>
</dbReference>
<dbReference type="InterPro" id="IPR016193">
    <property type="entry name" value="Cytidine_deaminase-like"/>
</dbReference>
<keyword evidence="4" id="KW-0545">Nucleotide biosynthesis</keyword>
<dbReference type="EMBL" id="CAJVPP010000065">
    <property type="protein sequence ID" value="CAG8438990.1"/>
    <property type="molecule type" value="Genomic_DNA"/>
</dbReference>
<evidence type="ECO:0000313" key="11">
    <source>
        <dbReference type="EMBL" id="CAG8438990.1"/>
    </source>
</evidence>
<proteinExistence type="inferred from homology"/>
<dbReference type="AlphaFoldDB" id="A0A9N8YPV1"/>
<dbReference type="PANTHER" id="PTHR11086">
    <property type="entry name" value="DEOXYCYTIDYLATE DEAMINASE-RELATED"/>
    <property type="match status" value="1"/>
</dbReference>
<comment type="cofactor">
    <cofactor evidence="1">
        <name>Zn(2+)</name>
        <dbReference type="ChEBI" id="CHEBI:29105"/>
    </cofactor>
</comment>
<comment type="caution">
    <text evidence="11">The sequence shown here is derived from an EMBL/GenBank/DDBJ whole genome shotgun (WGS) entry which is preliminary data.</text>
</comment>
<evidence type="ECO:0000256" key="2">
    <source>
        <dbReference type="ARBA" id="ARBA00006576"/>
    </source>
</evidence>
<dbReference type="InterPro" id="IPR015517">
    <property type="entry name" value="dCMP_deaminase-rel"/>
</dbReference>
<dbReference type="Gene3D" id="3.40.140.10">
    <property type="entry name" value="Cytidine Deaminase, domain 2"/>
    <property type="match status" value="1"/>
</dbReference>
<keyword evidence="5" id="KW-0378">Hydrolase</keyword>
<reference evidence="11" key="1">
    <citation type="submission" date="2021-06" db="EMBL/GenBank/DDBJ databases">
        <authorList>
            <person name="Kallberg Y."/>
            <person name="Tangrot J."/>
            <person name="Rosling A."/>
        </authorList>
    </citation>
    <scope>NUCLEOTIDE SEQUENCE</scope>
    <source>
        <strain evidence="11">87-6 pot B 2015</strain>
    </source>
</reference>
<evidence type="ECO:0000256" key="6">
    <source>
        <dbReference type="ARBA" id="ARBA00022833"/>
    </source>
</evidence>
<evidence type="ECO:0000256" key="3">
    <source>
        <dbReference type="ARBA" id="ARBA00022723"/>
    </source>
</evidence>
<dbReference type="GO" id="GO:0005737">
    <property type="term" value="C:cytoplasm"/>
    <property type="evidence" value="ECO:0007669"/>
    <property type="project" value="TreeGrafter"/>
</dbReference>
<dbReference type="InterPro" id="IPR027417">
    <property type="entry name" value="P-loop_NTPase"/>
</dbReference>
<evidence type="ECO:0000256" key="4">
    <source>
        <dbReference type="ARBA" id="ARBA00022727"/>
    </source>
</evidence>
<name>A0A9N8YPV1_FUNMO</name>
<dbReference type="Proteomes" id="UP000789375">
    <property type="component" value="Unassembled WGS sequence"/>
</dbReference>